<dbReference type="AlphaFoldDB" id="A0A835LXG7"/>
<dbReference type="EMBL" id="JADFTS010000004">
    <property type="protein sequence ID" value="KAF9611170.1"/>
    <property type="molecule type" value="Genomic_DNA"/>
</dbReference>
<dbReference type="Pfam" id="PF13450">
    <property type="entry name" value="NAD_binding_8"/>
    <property type="match status" value="1"/>
</dbReference>
<protein>
    <submittedName>
        <fullName evidence="1">Uncharacterized protein</fullName>
    </submittedName>
</protein>
<accession>A0A835LXG7</accession>
<keyword evidence="2" id="KW-1185">Reference proteome</keyword>
<dbReference type="GO" id="GO:0016491">
    <property type="term" value="F:oxidoreductase activity"/>
    <property type="evidence" value="ECO:0007669"/>
    <property type="project" value="TreeGrafter"/>
</dbReference>
<comment type="caution">
    <text evidence="1">The sequence shown here is derived from an EMBL/GenBank/DDBJ whole genome shotgun (WGS) entry which is preliminary data.</text>
</comment>
<gene>
    <name evidence="1" type="ORF">IFM89_027336</name>
</gene>
<dbReference type="Proteomes" id="UP000631114">
    <property type="component" value="Unassembled WGS sequence"/>
</dbReference>
<dbReference type="InterPro" id="IPR036188">
    <property type="entry name" value="FAD/NAD-bd_sf"/>
</dbReference>
<dbReference type="Gene3D" id="3.50.50.60">
    <property type="entry name" value="FAD/NAD(P)-binding domain"/>
    <property type="match status" value="1"/>
</dbReference>
<dbReference type="PANTHER" id="PTHR42923">
    <property type="entry name" value="PROTOPORPHYRINOGEN OXIDASE"/>
    <property type="match status" value="1"/>
</dbReference>
<reference evidence="1 2" key="1">
    <citation type="submission" date="2020-10" db="EMBL/GenBank/DDBJ databases">
        <title>The Coptis chinensis genome and diversification of protoberbering-type alkaloids.</title>
        <authorList>
            <person name="Wang B."/>
            <person name="Shu S."/>
            <person name="Song C."/>
            <person name="Liu Y."/>
        </authorList>
    </citation>
    <scope>NUCLEOTIDE SEQUENCE [LARGE SCALE GENOMIC DNA]</scope>
    <source>
        <strain evidence="1">HL-2020</strain>
        <tissue evidence="1">Leaf</tissue>
    </source>
</reference>
<dbReference type="PRINTS" id="PR00419">
    <property type="entry name" value="ADXRDTASE"/>
</dbReference>
<dbReference type="PANTHER" id="PTHR42923:SF17">
    <property type="entry name" value="AMINE OXIDASE DOMAIN-CONTAINING PROTEIN"/>
    <property type="match status" value="1"/>
</dbReference>
<dbReference type="SUPFAM" id="SSF51905">
    <property type="entry name" value="FAD/NAD(P)-binding domain"/>
    <property type="match status" value="1"/>
</dbReference>
<name>A0A835LXG7_9MAGN</name>
<organism evidence="1 2">
    <name type="scientific">Coptis chinensis</name>
    <dbReference type="NCBI Taxonomy" id="261450"/>
    <lineage>
        <taxon>Eukaryota</taxon>
        <taxon>Viridiplantae</taxon>
        <taxon>Streptophyta</taxon>
        <taxon>Embryophyta</taxon>
        <taxon>Tracheophyta</taxon>
        <taxon>Spermatophyta</taxon>
        <taxon>Magnoliopsida</taxon>
        <taxon>Ranunculales</taxon>
        <taxon>Ranunculaceae</taxon>
        <taxon>Coptidoideae</taxon>
        <taxon>Coptis</taxon>
    </lineage>
</organism>
<evidence type="ECO:0000313" key="1">
    <source>
        <dbReference type="EMBL" id="KAF9611170.1"/>
    </source>
</evidence>
<dbReference type="OrthoDB" id="5977668at2759"/>
<evidence type="ECO:0000313" key="2">
    <source>
        <dbReference type="Proteomes" id="UP000631114"/>
    </source>
</evidence>
<sequence>MRVAIIGAGIKGLVSAYFLAKEGVDVLLYEKEDYLGGHARTVTMDGVDLDLGFMVFNRHLKWGGNRGPSGRKSGTVFGPFETRKGRKSWMRRLGPSKHEKVAIPGHGMVCLSESMTGGQIIVVPGLGMIRQSESNTWGAKVLGRGMVRQSESKTQGADNSCPWTWHGTRRIKQLGAR</sequence>
<proteinExistence type="predicted"/>
<dbReference type="InterPro" id="IPR050464">
    <property type="entry name" value="Zeta_carotene_desat/Oxidored"/>
</dbReference>